<comment type="caution">
    <text evidence="1">The sequence shown here is derived from an EMBL/GenBank/DDBJ whole genome shotgun (WGS) entry which is preliminary data.</text>
</comment>
<reference evidence="1" key="1">
    <citation type="journal article" date="2015" name="Nature">
        <title>Complex archaea that bridge the gap between prokaryotes and eukaryotes.</title>
        <authorList>
            <person name="Spang A."/>
            <person name="Saw J.H."/>
            <person name="Jorgensen S.L."/>
            <person name="Zaremba-Niedzwiedzka K."/>
            <person name="Martijn J."/>
            <person name="Lind A.E."/>
            <person name="van Eijk R."/>
            <person name="Schleper C."/>
            <person name="Guy L."/>
            <person name="Ettema T.J."/>
        </authorList>
    </citation>
    <scope>NUCLEOTIDE SEQUENCE</scope>
</reference>
<name>A0A0F9K4B3_9ZZZZ</name>
<gene>
    <name evidence="1" type="ORF">LCGC14_1747280</name>
</gene>
<sequence length="54" mass="6287">MLKCKLCKKQTNEREPTGTFRTMVYIDPKDKSKGKRIFKSIKVCMNCDGECLLK</sequence>
<organism evidence="1">
    <name type="scientific">marine sediment metagenome</name>
    <dbReference type="NCBI Taxonomy" id="412755"/>
    <lineage>
        <taxon>unclassified sequences</taxon>
        <taxon>metagenomes</taxon>
        <taxon>ecological metagenomes</taxon>
    </lineage>
</organism>
<accession>A0A0F9K4B3</accession>
<dbReference type="AlphaFoldDB" id="A0A0F9K4B3"/>
<dbReference type="EMBL" id="LAZR01016071">
    <property type="protein sequence ID" value="KKM06108.1"/>
    <property type="molecule type" value="Genomic_DNA"/>
</dbReference>
<evidence type="ECO:0000313" key="1">
    <source>
        <dbReference type="EMBL" id="KKM06108.1"/>
    </source>
</evidence>
<proteinExistence type="predicted"/>
<protein>
    <submittedName>
        <fullName evidence="1">Uncharacterized protein</fullName>
    </submittedName>
</protein>